<sequence>MSVGKLGPQDVVTTSPDSQLEEVTQRLEAENVGSVIVTENDEPIGMLTDRDAALAIHDHDDVGSVSVADVMTERPVTVHEDDDPVTISEAIRDNNVRRFPIVDDDGELAGVATLDDLVATIGEQLDNVADTIEAQSPDYSP</sequence>
<gene>
    <name evidence="5" type="ORF">FEJ81_06740</name>
</gene>
<evidence type="ECO:0000256" key="2">
    <source>
        <dbReference type="PROSITE-ProRule" id="PRU00703"/>
    </source>
</evidence>
<evidence type="ECO:0000256" key="3">
    <source>
        <dbReference type="SAM" id="MobiDB-lite"/>
    </source>
</evidence>
<dbReference type="InterPro" id="IPR000644">
    <property type="entry name" value="CBS_dom"/>
</dbReference>
<protein>
    <submittedName>
        <fullName evidence="5">CBS domain-containing protein</fullName>
    </submittedName>
</protein>
<dbReference type="Proteomes" id="UP000302218">
    <property type="component" value="Chromosome"/>
</dbReference>
<dbReference type="RefSeq" id="WP_138244563.1">
    <property type="nucleotide sequence ID" value="NZ_CP040330.1"/>
</dbReference>
<name>A0A4P8WFG3_9EURY</name>
<feature type="region of interest" description="Disordered" evidence="3">
    <location>
        <begin position="1"/>
        <end position="24"/>
    </location>
</feature>
<proteinExistence type="predicted"/>
<organism evidence="5 6">
    <name type="scientific">Natrinema versiforme</name>
    <dbReference type="NCBI Taxonomy" id="88724"/>
    <lineage>
        <taxon>Archaea</taxon>
        <taxon>Methanobacteriati</taxon>
        <taxon>Methanobacteriota</taxon>
        <taxon>Stenosarchaea group</taxon>
        <taxon>Halobacteria</taxon>
        <taxon>Halobacteriales</taxon>
        <taxon>Natrialbaceae</taxon>
        <taxon>Natrinema</taxon>
    </lineage>
</organism>
<evidence type="ECO:0000256" key="1">
    <source>
        <dbReference type="ARBA" id="ARBA00023122"/>
    </source>
</evidence>
<dbReference type="Gene3D" id="3.10.580.10">
    <property type="entry name" value="CBS-domain"/>
    <property type="match status" value="1"/>
</dbReference>
<evidence type="ECO:0000313" key="5">
    <source>
        <dbReference type="EMBL" id="QCS42067.1"/>
    </source>
</evidence>
<dbReference type="OrthoDB" id="43333at2157"/>
<dbReference type="InterPro" id="IPR051257">
    <property type="entry name" value="Diverse_CBS-Domain"/>
</dbReference>
<dbReference type="KEGG" id="nvr:FEJ81_06740"/>
<dbReference type="InterPro" id="IPR046342">
    <property type="entry name" value="CBS_dom_sf"/>
</dbReference>
<feature type="domain" description="CBS" evidence="4">
    <location>
        <begin position="71"/>
        <end position="127"/>
    </location>
</feature>
<keyword evidence="1 2" id="KW-0129">CBS domain</keyword>
<dbReference type="Pfam" id="PF00571">
    <property type="entry name" value="CBS"/>
    <property type="match status" value="2"/>
</dbReference>
<dbReference type="PROSITE" id="PS51371">
    <property type="entry name" value="CBS"/>
    <property type="match status" value="2"/>
</dbReference>
<dbReference type="GeneID" id="40264955"/>
<evidence type="ECO:0000259" key="4">
    <source>
        <dbReference type="PROSITE" id="PS51371"/>
    </source>
</evidence>
<accession>A0A4P8WFG3</accession>
<dbReference type="PANTHER" id="PTHR43080">
    <property type="entry name" value="CBS DOMAIN-CONTAINING PROTEIN CBSX3, MITOCHONDRIAL"/>
    <property type="match status" value="1"/>
</dbReference>
<dbReference type="AlphaFoldDB" id="A0A4P8WFG3"/>
<feature type="compositionally biased region" description="Polar residues" evidence="3">
    <location>
        <begin position="11"/>
        <end position="22"/>
    </location>
</feature>
<dbReference type="SMART" id="SM00116">
    <property type="entry name" value="CBS"/>
    <property type="match status" value="2"/>
</dbReference>
<dbReference type="PANTHER" id="PTHR43080:SF2">
    <property type="entry name" value="CBS DOMAIN-CONTAINING PROTEIN"/>
    <property type="match status" value="1"/>
</dbReference>
<dbReference type="SUPFAM" id="SSF54631">
    <property type="entry name" value="CBS-domain pair"/>
    <property type="match status" value="1"/>
</dbReference>
<evidence type="ECO:0000313" key="6">
    <source>
        <dbReference type="Proteomes" id="UP000302218"/>
    </source>
</evidence>
<dbReference type="EMBL" id="CP040330">
    <property type="protein sequence ID" value="QCS42067.1"/>
    <property type="molecule type" value="Genomic_DNA"/>
</dbReference>
<feature type="domain" description="CBS" evidence="4">
    <location>
        <begin position="6"/>
        <end position="62"/>
    </location>
</feature>
<reference evidence="6" key="1">
    <citation type="submission" date="2019-05" db="EMBL/GenBank/DDBJ databases">
        <title>Genome sequence and methylation pattern of the halophilic Archaeon Natrinema versiforme BOL5-4.</title>
        <authorList>
            <person name="DasSarma P."/>
            <person name="Anton B.P."/>
            <person name="DasSarma S.L."/>
            <person name="Martinez F.L."/>
            <person name="Guzman D."/>
            <person name="Roberts R.J."/>
            <person name="DasSarma S."/>
        </authorList>
    </citation>
    <scope>NUCLEOTIDE SEQUENCE [LARGE SCALE GENOMIC DNA]</scope>
    <source>
        <strain evidence="6">BOL5-4</strain>
    </source>
</reference>